<dbReference type="Pfam" id="PF00849">
    <property type="entry name" value="PseudoU_synth_2"/>
    <property type="match status" value="1"/>
</dbReference>
<dbReference type="InterPro" id="IPR020094">
    <property type="entry name" value="TruA/RsuA/RluB/E/F_N"/>
</dbReference>
<evidence type="ECO:0000313" key="8">
    <source>
        <dbReference type="Proteomes" id="UP000583699"/>
    </source>
</evidence>
<keyword evidence="3 5" id="KW-0413">Isomerase</keyword>
<dbReference type="Pfam" id="PF01479">
    <property type="entry name" value="S4"/>
    <property type="match status" value="1"/>
</dbReference>
<dbReference type="Proteomes" id="UP000583699">
    <property type="component" value="Unassembled WGS sequence"/>
</dbReference>
<dbReference type="InterPro" id="IPR006145">
    <property type="entry name" value="PsdUridine_synth_RsuA/RluA"/>
</dbReference>
<comment type="caution">
    <text evidence="7">The sequence shown here is derived from an EMBL/GenBank/DDBJ whole genome shotgun (WGS) entry which is preliminary data.</text>
</comment>
<dbReference type="EC" id="5.4.99.-" evidence="5"/>
<dbReference type="InterPro" id="IPR020103">
    <property type="entry name" value="PsdUridine_synth_cat_dom_sf"/>
</dbReference>
<dbReference type="PANTHER" id="PTHR47683">
    <property type="entry name" value="PSEUDOURIDINE SYNTHASE FAMILY PROTEIN-RELATED"/>
    <property type="match status" value="1"/>
</dbReference>
<name>A0A7W8JES4_9BACL</name>
<dbReference type="FunFam" id="3.10.290.10:FF:000003">
    <property type="entry name" value="Pseudouridine synthase"/>
    <property type="match status" value="1"/>
</dbReference>
<dbReference type="GO" id="GO:0120159">
    <property type="term" value="F:rRNA pseudouridine synthase activity"/>
    <property type="evidence" value="ECO:0007669"/>
    <property type="project" value="UniProtKB-ARBA"/>
</dbReference>
<keyword evidence="8" id="KW-1185">Reference proteome</keyword>
<dbReference type="PROSITE" id="PS01149">
    <property type="entry name" value="PSI_RSU"/>
    <property type="match status" value="1"/>
</dbReference>
<evidence type="ECO:0000256" key="2">
    <source>
        <dbReference type="ARBA" id="ARBA00022884"/>
    </source>
</evidence>
<dbReference type="Gene3D" id="3.30.70.1560">
    <property type="entry name" value="Alpha-L RNA-binding motif"/>
    <property type="match status" value="1"/>
</dbReference>
<dbReference type="RefSeq" id="WP_183242985.1">
    <property type="nucleotide sequence ID" value="NZ_JACHEQ010000008.1"/>
</dbReference>
<dbReference type="Gene3D" id="3.10.290.10">
    <property type="entry name" value="RNA-binding S4 domain"/>
    <property type="match status" value="1"/>
</dbReference>
<comment type="similarity">
    <text evidence="1 5">Belongs to the pseudouridine synthase RsuA family.</text>
</comment>
<evidence type="ECO:0000313" key="7">
    <source>
        <dbReference type="EMBL" id="MBB5355737.1"/>
    </source>
</evidence>
<dbReference type="GO" id="GO:0000455">
    <property type="term" value="P:enzyme-directed rRNA pseudouridine synthesis"/>
    <property type="evidence" value="ECO:0007669"/>
    <property type="project" value="UniProtKB-ARBA"/>
</dbReference>
<dbReference type="InterPro" id="IPR050343">
    <property type="entry name" value="RsuA_PseudoU_synthase"/>
</dbReference>
<accession>A0A7W8JES4</accession>
<evidence type="ECO:0000256" key="4">
    <source>
        <dbReference type="PROSITE-ProRule" id="PRU00182"/>
    </source>
</evidence>
<dbReference type="GO" id="GO:0003723">
    <property type="term" value="F:RNA binding"/>
    <property type="evidence" value="ECO:0007669"/>
    <property type="project" value="UniProtKB-KW"/>
</dbReference>
<reference evidence="7 8" key="1">
    <citation type="submission" date="2020-08" db="EMBL/GenBank/DDBJ databases">
        <title>Genomic Encyclopedia of Type Strains, Phase IV (KMG-IV): sequencing the most valuable type-strain genomes for metagenomic binning, comparative biology and taxonomic classification.</title>
        <authorList>
            <person name="Goeker M."/>
        </authorList>
    </citation>
    <scope>NUCLEOTIDE SEQUENCE [LARGE SCALE GENOMIC DNA]</scope>
    <source>
        <strain evidence="7 8">DSM 19169</strain>
    </source>
</reference>
<dbReference type="FunFam" id="3.30.70.580:FF:000005">
    <property type="entry name" value="Pseudouridine synthase"/>
    <property type="match status" value="1"/>
</dbReference>
<dbReference type="CDD" id="cd02870">
    <property type="entry name" value="PseudoU_synth_RsuA_like"/>
    <property type="match status" value="1"/>
</dbReference>
<dbReference type="AlphaFoldDB" id="A0A7W8JES4"/>
<dbReference type="EMBL" id="JACHEQ010000008">
    <property type="protein sequence ID" value="MBB5355737.1"/>
    <property type="molecule type" value="Genomic_DNA"/>
</dbReference>
<evidence type="ECO:0000256" key="3">
    <source>
        <dbReference type="ARBA" id="ARBA00023235"/>
    </source>
</evidence>
<sequence>MERLQKVIAHAGVASRRKAEQLIVEGKVKVNGKVVTELGVKVSPQDRIEVDGIPLEREEPVYYLLYKPRGVISSVKDEKGRKVVTDFFKHVNKRIYPIGRLDYDTSGLLLLTNDGEFANLLMHPRYEIEKVYIAKVKGIPTREKIKQLEKGIVLEDGMTAPAKAKVLSIDKRKQTAIVELRIHEGRNRQVRRMFEAIGHPVLKLKRERYAFLDLKGLNPGDYRELSPHEVKQLRALALAGSPYVS</sequence>
<proteinExistence type="inferred from homology"/>
<dbReference type="CDD" id="cd00165">
    <property type="entry name" value="S4"/>
    <property type="match status" value="1"/>
</dbReference>
<dbReference type="SMART" id="SM00363">
    <property type="entry name" value="S4"/>
    <property type="match status" value="1"/>
</dbReference>
<dbReference type="SUPFAM" id="SSF55120">
    <property type="entry name" value="Pseudouridine synthase"/>
    <property type="match status" value="1"/>
</dbReference>
<dbReference type="SUPFAM" id="SSF55174">
    <property type="entry name" value="Alpha-L RNA-binding motif"/>
    <property type="match status" value="1"/>
</dbReference>
<dbReference type="InterPro" id="IPR000748">
    <property type="entry name" value="PsdUridine_synth_RsuA/RluB/E/F"/>
</dbReference>
<evidence type="ECO:0000259" key="6">
    <source>
        <dbReference type="SMART" id="SM00363"/>
    </source>
</evidence>
<dbReference type="PANTHER" id="PTHR47683:SF2">
    <property type="entry name" value="RNA-BINDING S4 DOMAIN-CONTAINING PROTEIN"/>
    <property type="match status" value="1"/>
</dbReference>
<dbReference type="GO" id="GO:0005829">
    <property type="term" value="C:cytosol"/>
    <property type="evidence" value="ECO:0007669"/>
    <property type="project" value="UniProtKB-ARBA"/>
</dbReference>
<gene>
    <name evidence="7" type="ORF">HNR43_001715</name>
</gene>
<dbReference type="FunFam" id="3.30.70.1560:FF:000001">
    <property type="entry name" value="Pseudouridine synthase"/>
    <property type="match status" value="1"/>
</dbReference>
<feature type="domain" description="RNA-binding S4" evidence="6">
    <location>
        <begin position="2"/>
        <end position="65"/>
    </location>
</feature>
<protein>
    <recommendedName>
        <fullName evidence="5">Pseudouridine synthase</fullName>
        <ecNumber evidence="5">5.4.99.-</ecNumber>
    </recommendedName>
</protein>
<dbReference type="PROSITE" id="PS50889">
    <property type="entry name" value="S4"/>
    <property type="match status" value="1"/>
</dbReference>
<evidence type="ECO:0000256" key="1">
    <source>
        <dbReference type="ARBA" id="ARBA00008348"/>
    </source>
</evidence>
<dbReference type="NCBIfam" id="TIGR00093">
    <property type="entry name" value="pseudouridine synthase"/>
    <property type="match status" value="1"/>
</dbReference>
<dbReference type="InterPro" id="IPR042092">
    <property type="entry name" value="PsdUridine_s_RsuA/RluB/E/F_cat"/>
</dbReference>
<evidence type="ECO:0000256" key="5">
    <source>
        <dbReference type="RuleBase" id="RU003887"/>
    </source>
</evidence>
<organism evidence="7 8">
    <name type="scientific">Anoxybacillus mongoliensis</name>
    <dbReference type="NCBI Taxonomy" id="452565"/>
    <lineage>
        <taxon>Bacteria</taxon>
        <taxon>Bacillati</taxon>
        <taxon>Bacillota</taxon>
        <taxon>Bacilli</taxon>
        <taxon>Bacillales</taxon>
        <taxon>Anoxybacillaceae</taxon>
        <taxon>Anoxybacillus</taxon>
    </lineage>
</organism>
<dbReference type="Gene3D" id="3.30.70.580">
    <property type="entry name" value="Pseudouridine synthase I, catalytic domain, N-terminal subdomain"/>
    <property type="match status" value="1"/>
</dbReference>
<dbReference type="InterPro" id="IPR002942">
    <property type="entry name" value="S4_RNA-bd"/>
</dbReference>
<dbReference type="InterPro" id="IPR036986">
    <property type="entry name" value="S4_RNA-bd_sf"/>
</dbReference>
<dbReference type="InterPro" id="IPR018496">
    <property type="entry name" value="PsdUridine_synth_RsuA/RluB_CS"/>
</dbReference>
<keyword evidence="2 4" id="KW-0694">RNA-binding</keyword>